<comment type="caution">
    <text evidence="2">The sequence shown here is derived from an EMBL/GenBank/DDBJ whole genome shotgun (WGS) entry which is preliminary data.</text>
</comment>
<organism evidence="2 3">
    <name type="scientific">Gehongia tenuis</name>
    <dbReference type="NCBI Taxonomy" id="2763655"/>
    <lineage>
        <taxon>Bacteria</taxon>
        <taxon>Bacillati</taxon>
        <taxon>Bacillota</taxon>
        <taxon>Clostridia</taxon>
        <taxon>Christensenellales</taxon>
        <taxon>Christensenellaceae</taxon>
        <taxon>Gehongia</taxon>
    </lineage>
</organism>
<dbReference type="PROSITE" id="PS50943">
    <property type="entry name" value="HTH_CROC1"/>
    <property type="match status" value="1"/>
</dbReference>
<evidence type="ECO:0000313" key="3">
    <source>
        <dbReference type="Proteomes" id="UP000623172"/>
    </source>
</evidence>
<proteinExistence type="predicted"/>
<dbReference type="SMART" id="SM00530">
    <property type="entry name" value="HTH_XRE"/>
    <property type="match status" value="1"/>
</dbReference>
<feature type="domain" description="HTH cro/C1-type" evidence="1">
    <location>
        <begin position="11"/>
        <end position="66"/>
    </location>
</feature>
<evidence type="ECO:0000313" key="2">
    <source>
        <dbReference type="EMBL" id="MBC8530596.1"/>
    </source>
</evidence>
<dbReference type="InterPro" id="IPR001387">
    <property type="entry name" value="Cro/C1-type_HTH"/>
</dbReference>
<dbReference type="CDD" id="cd00093">
    <property type="entry name" value="HTH_XRE"/>
    <property type="match status" value="1"/>
</dbReference>
<evidence type="ECO:0000259" key="1">
    <source>
        <dbReference type="PROSITE" id="PS50943"/>
    </source>
</evidence>
<dbReference type="SUPFAM" id="SSF47413">
    <property type="entry name" value="lambda repressor-like DNA-binding domains"/>
    <property type="match status" value="1"/>
</dbReference>
<dbReference type="AlphaFoldDB" id="A0A926D307"/>
<accession>A0A926D307</accession>
<dbReference type="InterPro" id="IPR010982">
    <property type="entry name" value="Lambda_DNA-bd_dom_sf"/>
</dbReference>
<name>A0A926D307_9FIRM</name>
<dbReference type="Gene3D" id="1.10.260.40">
    <property type="entry name" value="lambda repressor-like DNA-binding domains"/>
    <property type="match status" value="1"/>
</dbReference>
<protein>
    <submittedName>
        <fullName evidence="2">Helix-turn-helix transcriptional regulator</fullName>
    </submittedName>
</protein>
<reference evidence="2" key="1">
    <citation type="submission" date="2020-08" db="EMBL/GenBank/DDBJ databases">
        <title>Genome public.</title>
        <authorList>
            <person name="Liu C."/>
            <person name="Sun Q."/>
        </authorList>
    </citation>
    <scope>NUCLEOTIDE SEQUENCE</scope>
    <source>
        <strain evidence="2">NSJ-53</strain>
    </source>
</reference>
<dbReference type="GO" id="GO:0003677">
    <property type="term" value="F:DNA binding"/>
    <property type="evidence" value="ECO:0007669"/>
    <property type="project" value="InterPro"/>
</dbReference>
<dbReference type="Proteomes" id="UP000623172">
    <property type="component" value="Unassembled WGS sequence"/>
</dbReference>
<sequence>MNIGMAVRARILQLCGERGLTINRLCTISGVSQSTINNIVSGRNYSATVATIKKLCDGLEITLVEFFSGEVFRDLEQEIQ</sequence>
<dbReference type="RefSeq" id="WP_249314568.1">
    <property type="nucleotide sequence ID" value="NZ_JACRSR010000001.1"/>
</dbReference>
<dbReference type="EMBL" id="JACRSR010000001">
    <property type="protein sequence ID" value="MBC8530596.1"/>
    <property type="molecule type" value="Genomic_DNA"/>
</dbReference>
<keyword evidence="3" id="KW-1185">Reference proteome</keyword>
<dbReference type="Pfam" id="PF01381">
    <property type="entry name" value="HTH_3"/>
    <property type="match status" value="1"/>
</dbReference>
<gene>
    <name evidence="2" type="ORF">H8696_01875</name>
</gene>